<name>A0ABN6F4Z4_9BACT</name>
<accession>A0ABN6F4Z4</accession>
<feature type="signal peptide" evidence="1">
    <location>
        <begin position="1"/>
        <end position="17"/>
    </location>
</feature>
<dbReference type="PROSITE" id="PS51257">
    <property type="entry name" value="PROKAR_LIPOPROTEIN"/>
    <property type="match status" value="1"/>
</dbReference>
<protein>
    <recommendedName>
        <fullName evidence="4">Bulb-type lectin domain-containing protein</fullName>
    </recommendedName>
</protein>
<evidence type="ECO:0008006" key="4">
    <source>
        <dbReference type="Google" id="ProtNLM"/>
    </source>
</evidence>
<dbReference type="EMBL" id="AP024488">
    <property type="protein sequence ID" value="BCS96705.1"/>
    <property type="molecule type" value="Genomic_DNA"/>
</dbReference>
<dbReference type="Proteomes" id="UP001320148">
    <property type="component" value="Chromosome"/>
</dbReference>
<feature type="chain" id="PRO_5047520257" description="Bulb-type lectin domain-containing protein" evidence="1">
    <location>
        <begin position="18"/>
        <end position="1121"/>
    </location>
</feature>
<proteinExistence type="predicted"/>
<evidence type="ECO:0000256" key="1">
    <source>
        <dbReference type="SAM" id="SignalP"/>
    </source>
</evidence>
<keyword evidence="1" id="KW-0732">Signal</keyword>
<keyword evidence="3" id="KW-1185">Reference proteome</keyword>
<sequence>MNMKISLLSMIAATLLAAGCSGGGSGGSTPDPTPAQVPESVSGVVADGYLVGAKVFSDRNGNKKWDDGEPFTKTIDGGTYKLEGENLDKYPLVVEVTATVIDEDTGEAVGKPYVLSAPIGKPEFISPITTLVQARVEKDGLTIDDAEAAIQNQLGTSADLFSDYIETGGTPSEDQKNLRKVAQVVANAFGEFQAQIETKVNETDGVDLDEDYGAIIAIVVQEVEAKLTQIVAAVKELEDEAVIPAATIDSIVGTIDDDLADIDIEQEVEQTTAPKVSALGVLDGEGVHYLDLDSYWDGATIISYVTYGIVTGNATDGLTEVEYKHNAEGVWYEDNESDEEIVLGPSGWVTDRLSGATLREESDGSVTITSPNSGTSTRLSITEIDLVDKTMGSVVGDEASAFLKNPEAVFPEGAKTYRVREDVLQDEYELDYPIDGLTSLDNIADPNRQFACGPDLYFVIISGGLVNFHNAQTDTLRSETGTWEEKTVSGQRIVEVSIPEALNDIADYDENEAPIFAEYKGSVWHGEYDAPCVEFENNFNKTAIDVIKGNIDFAKLSGESGHATDTSIVGSWVFSEGPGMRNVLTFIDDTRYIIIHEHDDAPGDPEGQTAGSVEYGNYTWDTATGDFSVTLIDESDGWGGLYDKGSSVTSAAVLNNTLTLHVAEGDGGVDVNFTRVPAPADSLEGAYILAAANDADDIHVLTFLSESEYVIAHTKNDAFYQGESAQALSGEFGTYTYIGLSFEVQSATVDSDGEGGLYNATAPEDQANESMFITASGSLVFSADTDEAPVYFRRVSSPVSPSYMQSDLTGTWYSTGVTTPNQLGSIATNSFIDEDTVIIASDGTLEGSSEAISFTFLDADKGTLTDSQANDHLGWFMNAGKDVMTLVFNNSVQNEQGTITWVKATGTYTQSDLTGTWYSVGAGTPNIEGANAEGKTGTYWASSGALTIAGDGAYDWTIDGETGTTAISGDGKVTLTTSEGEPSTLYMNAGKDVMTLVFEDDTEQGSFLFVKKATEAYTQTDLAGVWHSTSTITPNTNGSVEANAWAEAGTVIIDAHGKYIWTTNDDGDSGTLTLSAEGEITEAGETDVLGWYLSAGKDVMTLVFDNTTDHEQGIITFVKQK</sequence>
<evidence type="ECO:0000313" key="3">
    <source>
        <dbReference type="Proteomes" id="UP001320148"/>
    </source>
</evidence>
<evidence type="ECO:0000313" key="2">
    <source>
        <dbReference type="EMBL" id="BCS96705.1"/>
    </source>
</evidence>
<organism evidence="2 3">
    <name type="scientific">Desulfoluna limicola</name>
    <dbReference type="NCBI Taxonomy" id="2810562"/>
    <lineage>
        <taxon>Bacteria</taxon>
        <taxon>Pseudomonadati</taxon>
        <taxon>Thermodesulfobacteriota</taxon>
        <taxon>Desulfobacteria</taxon>
        <taxon>Desulfobacterales</taxon>
        <taxon>Desulfolunaceae</taxon>
        <taxon>Desulfoluna</taxon>
    </lineage>
</organism>
<reference evidence="2 3" key="1">
    <citation type="submission" date="2021-02" db="EMBL/GenBank/DDBJ databases">
        <title>Complete genome of Desulfoluna sp. strain ASN36.</title>
        <authorList>
            <person name="Takahashi A."/>
            <person name="Kojima H."/>
            <person name="Fukui M."/>
        </authorList>
    </citation>
    <scope>NUCLEOTIDE SEQUENCE [LARGE SCALE GENOMIC DNA]</scope>
    <source>
        <strain evidence="2 3">ASN36</strain>
    </source>
</reference>
<gene>
    <name evidence="2" type="ORF">DSLASN_23370</name>
</gene>